<dbReference type="STRING" id="279824.SAMN03080617_01674"/>
<evidence type="ECO:0000313" key="2">
    <source>
        <dbReference type="Proteomes" id="UP000198756"/>
    </source>
</evidence>
<dbReference type="AlphaFoldDB" id="A0A1G5XBI2"/>
<dbReference type="Proteomes" id="UP000198756">
    <property type="component" value="Unassembled WGS sequence"/>
</dbReference>
<sequence length="55" mass="6439">MNQKSNIQFARIMLELPINGFWKPYFFSNTNSTNPNGNLAVKNYRIDQVILIFCN</sequence>
<reference evidence="2" key="1">
    <citation type="submission" date="2016-10" db="EMBL/GenBank/DDBJ databases">
        <authorList>
            <person name="Varghese N."/>
            <person name="Submissions S."/>
        </authorList>
    </citation>
    <scope>NUCLEOTIDE SEQUENCE [LARGE SCALE GENOMIC DNA]</scope>
    <source>
        <strain evidence="2">DSM 22703</strain>
    </source>
</reference>
<accession>A0A1G5XBI2</accession>
<proteinExistence type="predicted"/>
<dbReference type="EMBL" id="FMXE01000009">
    <property type="protein sequence ID" value="SDA67622.1"/>
    <property type="molecule type" value="Genomic_DNA"/>
</dbReference>
<keyword evidence="2" id="KW-1185">Reference proteome</keyword>
<gene>
    <name evidence="1" type="ORF">SAMN03080617_01674</name>
</gene>
<evidence type="ECO:0000313" key="1">
    <source>
        <dbReference type="EMBL" id="SDA67622.1"/>
    </source>
</evidence>
<name>A0A1G5XBI2_9BACT</name>
<protein>
    <submittedName>
        <fullName evidence="1">Uncharacterized protein</fullName>
    </submittedName>
</protein>
<organism evidence="1 2">
    <name type="scientific">Algoriphagus alkaliphilus</name>
    <dbReference type="NCBI Taxonomy" id="279824"/>
    <lineage>
        <taxon>Bacteria</taxon>
        <taxon>Pseudomonadati</taxon>
        <taxon>Bacteroidota</taxon>
        <taxon>Cytophagia</taxon>
        <taxon>Cytophagales</taxon>
        <taxon>Cyclobacteriaceae</taxon>
        <taxon>Algoriphagus</taxon>
    </lineage>
</organism>